<dbReference type="RefSeq" id="WP_344151247.1">
    <property type="nucleotide sequence ID" value="NZ_BAAANF010000010.1"/>
</dbReference>
<keyword evidence="3" id="KW-1185">Reference proteome</keyword>
<name>A0ABP4T968_9ACTN</name>
<evidence type="ECO:0000259" key="1">
    <source>
        <dbReference type="Pfam" id="PF13474"/>
    </source>
</evidence>
<comment type="caution">
    <text evidence="2">The sequence shown here is derived from an EMBL/GenBank/DDBJ whole genome shotgun (WGS) entry which is preliminary data.</text>
</comment>
<dbReference type="SUPFAM" id="SSF54427">
    <property type="entry name" value="NTF2-like"/>
    <property type="match status" value="1"/>
</dbReference>
<sequence length="145" mass="16420">MSDLDDFLTPTLARQMEAERALIDGDASLRVELTARQDPVTVFGAKVPVRQGWKEISEVLTWLAGRWSDSTDYRFEVVAADVSGDLAYIVGFEHIANSVVGVPVEPYTLRVTHIFRREEGEWRITHRHADYVPIDQTLPGESQHK</sequence>
<protein>
    <recommendedName>
        <fullName evidence="1">SnoaL-like domain-containing protein</fullName>
    </recommendedName>
</protein>
<evidence type="ECO:0000313" key="2">
    <source>
        <dbReference type="EMBL" id="GAA1684356.1"/>
    </source>
</evidence>
<reference evidence="3" key="1">
    <citation type="journal article" date="2019" name="Int. J. Syst. Evol. Microbiol.">
        <title>The Global Catalogue of Microorganisms (GCM) 10K type strain sequencing project: providing services to taxonomists for standard genome sequencing and annotation.</title>
        <authorList>
            <consortium name="The Broad Institute Genomics Platform"/>
            <consortium name="The Broad Institute Genome Sequencing Center for Infectious Disease"/>
            <person name="Wu L."/>
            <person name="Ma J."/>
        </authorList>
    </citation>
    <scope>NUCLEOTIDE SEQUENCE [LARGE SCALE GENOMIC DNA]</scope>
    <source>
        <strain evidence="3">JCM 14307</strain>
    </source>
</reference>
<dbReference type="InterPro" id="IPR032710">
    <property type="entry name" value="NTF2-like_dom_sf"/>
</dbReference>
<dbReference type="EMBL" id="BAAANF010000010">
    <property type="protein sequence ID" value="GAA1684356.1"/>
    <property type="molecule type" value="Genomic_DNA"/>
</dbReference>
<dbReference type="InterPro" id="IPR037401">
    <property type="entry name" value="SnoaL-like"/>
</dbReference>
<feature type="domain" description="SnoaL-like" evidence="1">
    <location>
        <begin position="40"/>
        <end position="129"/>
    </location>
</feature>
<dbReference type="Gene3D" id="3.10.450.50">
    <property type="match status" value="1"/>
</dbReference>
<gene>
    <name evidence="2" type="ORF">GCM10009745_30960</name>
</gene>
<accession>A0ABP4T968</accession>
<evidence type="ECO:0000313" key="3">
    <source>
        <dbReference type="Proteomes" id="UP001500280"/>
    </source>
</evidence>
<proteinExistence type="predicted"/>
<dbReference type="Proteomes" id="UP001500280">
    <property type="component" value="Unassembled WGS sequence"/>
</dbReference>
<dbReference type="Pfam" id="PF13474">
    <property type="entry name" value="SnoaL_3"/>
    <property type="match status" value="1"/>
</dbReference>
<organism evidence="2 3">
    <name type="scientific">Kribbella yunnanensis</name>
    <dbReference type="NCBI Taxonomy" id="190194"/>
    <lineage>
        <taxon>Bacteria</taxon>
        <taxon>Bacillati</taxon>
        <taxon>Actinomycetota</taxon>
        <taxon>Actinomycetes</taxon>
        <taxon>Propionibacteriales</taxon>
        <taxon>Kribbellaceae</taxon>
        <taxon>Kribbella</taxon>
    </lineage>
</organism>